<feature type="domain" description="Bacterial surface antigen (D15)" evidence="3">
    <location>
        <begin position="139"/>
        <end position="362"/>
    </location>
</feature>
<evidence type="ECO:0000256" key="2">
    <source>
        <dbReference type="ARBA" id="ARBA00023136"/>
    </source>
</evidence>
<sequence length="387" mass="42846">MRSATIPRLWCSAMFALVPALAVAQEEPTAKPSFWQLMHDPNDHAIDMSRWLLQHKGALIVPIVITEPAVGNGGGAAAVFFRPAKQSQASKDRGERIAPDIYGFGAAKTQNGTYGGALAGEFHFRDDRWRYKAALGKASVNLDFYTQGLVLAPRKIGYNLNGYFSFQQVQRRVGDTPLYLGVRWIYIDLNSRLNIESNRQFFQPKDFASKASGLGPVIEYDSRDNTLTPSSGLLAMIDTTFYMPGIGSSNTFQSYRAHTLGYIPIGTALVLGLRADYRTAPGNVPFYQLPSIDLRGISYGRYQDTSVGMVEAEVRWNMTKRWATLAFAGAGRAWGRHNAFDSAPTETTTGVGFRYLIASALGLYAGVDWAWSHDDHAWYLQVGSAWR</sequence>
<dbReference type="KEGG" id="lrz:BJI69_12855"/>
<dbReference type="Gene3D" id="2.40.160.50">
    <property type="entry name" value="membrane protein fhac: a member of the omp85/tpsb transporter family"/>
    <property type="match status" value="1"/>
</dbReference>
<proteinExistence type="predicted"/>
<dbReference type="EMBL" id="CP017480">
    <property type="protein sequence ID" value="APG04698.1"/>
    <property type="molecule type" value="Genomic_DNA"/>
</dbReference>
<dbReference type="Pfam" id="PF01103">
    <property type="entry name" value="Omp85"/>
    <property type="match status" value="1"/>
</dbReference>
<evidence type="ECO:0000313" key="4">
    <source>
        <dbReference type="EMBL" id="APG04698.1"/>
    </source>
</evidence>
<dbReference type="OrthoDB" id="9771071at2"/>
<evidence type="ECO:0000256" key="1">
    <source>
        <dbReference type="ARBA" id="ARBA00004370"/>
    </source>
</evidence>
<keyword evidence="5" id="KW-1185">Reference proteome</keyword>
<dbReference type="AlphaFoldDB" id="A0A0G9HEL7"/>
<dbReference type="RefSeq" id="WP_071924958.1">
    <property type="nucleotide sequence ID" value="NZ_CP017480.1"/>
</dbReference>
<dbReference type="PATRIC" id="fig|1440763.5.peg.374"/>
<gene>
    <name evidence="4" type="ORF">BJI69_12855</name>
</gene>
<dbReference type="InterPro" id="IPR000184">
    <property type="entry name" value="Bac_surfAg_D15"/>
</dbReference>
<evidence type="ECO:0000259" key="3">
    <source>
        <dbReference type="Pfam" id="PF01103"/>
    </source>
</evidence>
<dbReference type="GO" id="GO:0019867">
    <property type="term" value="C:outer membrane"/>
    <property type="evidence" value="ECO:0007669"/>
    <property type="project" value="InterPro"/>
</dbReference>
<reference evidence="5" key="1">
    <citation type="submission" date="2016-09" db="EMBL/GenBank/DDBJ databases">
        <authorList>
            <person name="Lysoe E."/>
        </authorList>
    </citation>
    <scope>NUCLEOTIDE SEQUENCE [LARGE SCALE GENOMIC DNA]</scope>
    <source>
        <strain evidence="5">LJ96T</strain>
    </source>
</reference>
<name>A0A0G9HEL7_9GAMM</name>
<comment type="subcellular location">
    <subcellularLocation>
        <location evidence="1">Membrane</location>
    </subcellularLocation>
</comment>
<evidence type="ECO:0000313" key="5">
    <source>
        <dbReference type="Proteomes" id="UP000182987"/>
    </source>
</evidence>
<dbReference type="Proteomes" id="UP000182987">
    <property type="component" value="Chromosome"/>
</dbReference>
<protein>
    <recommendedName>
        <fullName evidence="3">Bacterial surface antigen (D15) domain-containing protein</fullName>
    </recommendedName>
</protein>
<accession>A0A0G9HEL7</accession>
<keyword evidence="2" id="KW-0472">Membrane</keyword>
<organism evidence="4 5">
    <name type="scientific">Luteibacter rhizovicinus DSM 16549</name>
    <dbReference type="NCBI Taxonomy" id="1440763"/>
    <lineage>
        <taxon>Bacteria</taxon>
        <taxon>Pseudomonadati</taxon>
        <taxon>Pseudomonadota</taxon>
        <taxon>Gammaproteobacteria</taxon>
        <taxon>Lysobacterales</taxon>
        <taxon>Rhodanobacteraceae</taxon>
        <taxon>Luteibacter</taxon>
    </lineage>
</organism>
<dbReference type="STRING" id="1440763.BJI69_12855"/>